<evidence type="ECO:0000256" key="4">
    <source>
        <dbReference type="ARBA" id="ARBA00029447"/>
    </source>
</evidence>
<evidence type="ECO:0000256" key="2">
    <source>
        <dbReference type="ARBA" id="ARBA00022519"/>
    </source>
</evidence>
<keyword evidence="2" id="KW-0997">Cell inner membrane</keyword>
<dbReference type="InterPro" id="IPR004089">
    <property type="entry name" value="MCPsignal_dom"/>
</dbReference>
<dbReference type="EMBL" id="SNXY01000006">
    <property type="protein sequence ID" value="TDP86617.1"/>
    <property type="molecule type" value="Genomic_DNA"/>
</dbReference>
<dbReference type="InterPro" id="IPR000727">
    <property type="entry name" value="T_SNARE_dom"/>
</dbReference>
<keyword evidence="6" id="KW-0812">Transmembrane</keyword>
<dbReference type="GO" id="GO:0007165">
    <property type="term" value="P:signal transduction"/>
    <property type="evidence" value="ECO:0007669"/>
    <property type="project" value="UniProtKB-KW"/>
</dbReference>
<dbReference type="PROSITE" id="PS50192">
    <property type="entry name" value="T_SNARE"/>
    <property type="match status" value="1"/>
</dbReference>
<gene>
    <name evidence="10" type="ORF">EDD54_0496</name>
</gene>
<evidence type="ECO:0000256" key="3">
    <source>
        <dbReference type="ARBA" id="ARBA00023224"/>
    </source>
</evidence>
<dbReference type="SMART" id="SM00283">
    <property type="entry name" value="MA"/>
    <property type="match status" value="1"/>
</dbReference>
<feature type="domain" description="HAMP" evidence="9">
    <location>
        <begin position="428"/>
        <end position="481"/>
    </location>
</feature>
<reference evidence="10 11" key="1">
    <citation type="submission" date="2019-03" db="EMBL/GenBank/DDBJ databases">
        <title>Genomic Encyclopedia of Type Strains, Phase IV (KMG-IV): sequencing the most valuable type-strain genomes for metagenomic binning, comparative biology and taxonomic classification.</title>
        <authorList>
            <person name="Goeker M."/>
        </authorList>
    </citation>
    <scope>NUCLEOTIDE SEQUENCE [LARGE SCALE GENOMIC DNA]</scope>
    <source>
        <strain evidence="10 11">DSM 102969</strain>
    </source>
</reference>
<dbReference type="Proteomes" id="UP000294547">
    <property type="component" value="Unassembled WGS sequence"/>
</dbReference>
<dbReference type="OrthoDB" id="9814362at2"/>
<dbReference type="Gene3D" id="1.10.287.950">
    <property type="entry name" value="Methyl-accepting chemotaxis protein"/>
    <property type="match status" value="1"/>
</dbReference>
<proteinExistence type="inferred from homology"/>
<keyword evidence="2" id="KW-1003">Cell membrane</keyword>
<keyword evidence="3 5" id="KW-0807">Transducer</keyword>
<comment type="similarity">
    <text evidence="4">Belongs to the methyl-accepting chemotaxis (MCP) protein family.</text>
</comment>
<dbReference type="SUPFAM" id="SSF58104">
    <property type="entry name" value="Methyl-accepting chemotaxis protein (MCP) signaling domain"/>
    <property type="match status" value="1"/>
</dbReference>
<dbReference type="Gene3D" id="6.10.340.10">
    <property type="match status" value="1"/>
</dbReference>
<organism evidence="10 11">
    <name type="scientific">Oharaeibacter diazotrophicus</name>
    <dbReference type="NCBI Taxonomy" id="1920512"/>
    <lineage>
        <taxon>Bacteria</taxon>
        <taxon>Pseudomonadati</taxon>
        <taxon>Pseudomonadota</taxon>
        <taxon>Alphaproteobacteria</taxon>
        <taxon>Hyphomicrobiales</taxon>
        <taxon>Pleomorphomonadaceae</taxon>
        <taxon>Oharaeibacter</taxon>
    </lineage>
</organism>
<feature type="transmembrane region" description="Helical" evidence="6">
    <location>
        <begin position="403"/>
        <end position="427"/>
    </location>
</feature>
<sequence>MASRFASSIGFKIGIGLASMALLSGVVGAIGLHGTRQLGLAVEQTSAAASALTEVGDAAGSVGAFIGRHDPAVLDKALRSIDGATADVAAAVLSDAQRADVEGELATLRAAIGRLADGYAALSKARDGLTAATRDLAAGVADAEKASAAAMDQQEIASATVTTYRDTLRRLTEAAGGMRSDLLEARLAFAEGGGGAEAAAAAVARAGESMRVIQDLSGATGTQAEVAALGAQMKTIAAVGFDAATAPALSSALGEAARRAGELGVRFHDRIAAEEANKAASDQARSKAKVAAGMARNFGDLVKAVDGAAARYLLGPSDDNRKTVEALLAKAGGFAKIIAKSTGKAELETGLEAVRTGFAALVAATADYAAAETAALAAASTTTAKIADISVLRQESARSQQAWTSWNMVAVTVLAILCAVVVVVLIARFVSRPIGEMAQVMLRLARGDTSVIVRRAARRDEIGQISDAVSVFRDNAIERHRLEEARAADAARRDARQHGVDAMIQRFRGEVVEALGRVGETTAVLDATARVLAEAAADALGSTRSATSASDSAASNVNLVAAAAEELAASIVEIGRSVQAATDKIAAAAEGAQTTNDRILALDAAAAKIGDVVGLITAIAQQTNLLALNATIEAARAGEAGKGFAVVAAEVKSLARQTADATGEISAQIAGIQASTADAVAAVRVIADTMRDVSEVTTGIAAAVDQQRAATADIARNVQDAADGTRTASRLLTGVDAGVGRTDECSRSVLDASARTNEEADRLRAGIDRFLREVAAA</sequence>
<evidence type="ECO:0000313" key="10">
    <source>
        <dbReference type="EMBL" id="TDP86617.1"/>
    </source>
</evidence>
<dbReference type="PROSITE" id="PS50111">
    <property type="entry name" value="CHEMOTAXIS_TRANSDUC_2"/>
    <property type="match status" value="1"/>
</dbReference>
<keyword evidence="6" id="KW-1133">Transmembrane helix</keyword>
<evidence type="ECO:0000256" key="5">
    <source>
        <dbReference type="PROSITE-ProRule" id="PRU00284"/>
    </source>
</evidence>
<dbReference type="AlphaFoldDB" id="A0A4R6RKY1"/>
<dbReference type="GO" id="GO:0005886">
    <property type="term" value="C:plasma membrane"/>
    <property type="evidence" value="ECO:0007669"/>
    <property type="project" value="UniProtKB-SubCell"/>
</dbReference>
<dbReference type="RefSeq" id="WP_126536893.1">
    <property type="nucleotide sequence ID" value="NZ_BSPM01000008.1"/>
</dbReference>
<dbReference type="InterPro" id="IPR003660">
    <property type="entry name" value="HAMP_dom"/>
</dbReference>
<keyword evidence="6" id="KW-0472">Membrane</keyword>
<evidence type="ECO:0000259" key="9">
    <source>
        <dbReference type="PROSITE" id="PS50885"/>
    </source>
</evidence>
<feature type="domain" description="T-SNARE coiled-coil homology" evidence="8">
    <location>
        <begin position="673"/>
        <end position="735"/>
    </location>
</feature>
<dbReference type="Pfam" id="PF00672">
    <property type="entry name" value="HAMP"/>
    <property type="match status" value="1"/>
</dbReference>
<accession>A0A4R6RKY1</accession>
<dbReference type="Pfam" id="PF00015">
    <property type="entry name" value="MCPsignal"/>
    <property type="match status" value="1"/>
</dbReference>
<evidence type="ECO:0000259" key="8">
    <source>
        <dbReference type="PROSITE" id="PS50192"/>
    </source>
</evidence>
<protein>
    <submittedName>
        <fullName evidence="10">Methyl-accepting chemotaxis protein</fullName>
    </submittedName>
</protein>
<dbReference type="CDD" id="cd06225">
    <property type="entry name" value="HAMP"/>
    <property type="match status" value="1"/>
</dbReference>
<comment type="caution">
    <text evidence="10">The sequence shown here is derived from an EMBL/GenBank/DDBJ whole genome shotgun (WGS) entry which is preliminary data.</text>
</comment>
<evidence type="ECO:0000259" key="7">
    <source>
        <dbReference type="PROSITE" id="PS50111"/>
    </source>
</evidence>
<feature type="domain" description="Methyl-accepting transducer" evidence="7">
    <location>
        <begin position="521"/>
        <end position="753"/>
    </location>
</feature>
<dbReference type="PANTHER" id="PTHR32089:SF112">
    <property type="entry name" value="LYSOZYME-LIKE PROTEIN-RELATED"/>
    <property type="match status" value="1"/>
</dbReference>
<name>A0A4R6RKY1_9HYPH</name>
<dbReference type="SMART" id="SM00304">
    <property type="entry name" value="HAMP"/>
    <property type="match status" value="1"/>
</dbReference>
<dbReference type="PANTHER" id="PTHR32089">
    <property type="entry name" value="METHYL-ACCEPTING CHEMOTAXIS PROTEIN MCPB"/>
    <property type="match status" value="1"/>
</dbReference>
<dbReference type="PROSITE" id="PS50885">
    <property type="entry name" value="HAMP"/>
    <property type="match status" value="1"/>
</dbReference>
<keyword evidence="11" id="KW-1185">Reference proteome</keyword>
<evidence type="ECO:0000313" key="11">
    <source>
        <dbReference type="Proteomes" id="UP000294547"/>
    </source>
</evidence>
<evidence type="ECO:0000256" key="1">
    <source>
        <dbReference type="ARBA" id="ARBA00004429"/>
    </source>
</evidence>
<evidence type="ECO:0000256" key="6">
    <source>
        <dbReference type="SAM" id="Phobius"/>
    </source>
</evidence>
<comment type="subcellular location">
    <subcellularLocation>
        <location evidence="1">Cell inner membrane</location>
        <topology evidence="1">Multi-pass membrane protein</topology>
    </subcellularLocation>
</comment>